<feature type="domain" description="MsrB" evidence="7">
    <location>
        <begin position="188"/>
        <end position="312"/>
    </location>
</feature>
<evidence type="ECO:0000256" key="3">
    <source>
        <dbReference type="ARBA" id="ARBA00047806"/>
    </source>
</evidence>
<dbReference type="GO" id="GO:0034599">
    <property type="term" value="P:cellular response to oxidative stress"/>
    <property type="evidence" value="ECO:0007669"/>
    <property type="project" value="TreeGrafter"/>
</dbReference>
<dbReference type="SUPFAM" id="SSF55068">
    <property type="entry name" value="Peptide methionine sulfoxide reductase"/>
    <property type="match status" value="1"/>
</dbReference>
<dbReference type="STRING" id="2741.SAMN04489866_10551"/>
<dbReference type="AlphaFoldDB" id="A0A1G6WJ14"/>
<name>A0A1G6WJ14_PEPNI</name>
<dbReference type="Pfam" id="PF01641">
    <property type="entry name" value="SelR"/>
    <property type="match status" value="1"/>
</dbReference>
<dbReference type="EMBL" id="FNAF01000005">
    <property type="protein sequence ID" value="SDD65247.1"/>
    <property type="molecule type" value="Genomic_DNA"/>
</dbReference>
<dbReference type="HAMAP" id="MF_01401">
    <property type="entry name" value="MsrA"/>
    <property type="match status" value="1"/>
</dbReference>
<protein>
    <recommendedName>
        <fullName evidence="6">Peptide methionine sulfoxide reductase MsrA</fullName>
        <shortName evidence="6">Protein-methionine-S-oxide reductase</shortName>
        <ecNumber evidence="6">1.8.4.11</ecNumber>
    </recommendedName>
    <alternativeName>
        <fullName evidence="6">Peptide-methionine (S)-S-oxide reductase</fullName>
        <shortName evidence="6">Peptide Met(O) reductase</shortName>
    </alternativeName>
</protein>
<dbReference type="EC" id="1.8.4.11" evidence="6"/>
<dbReference type="NCBIfam" id="TIGR00401">
    <property type="entry name" value="msrA"/>
    <property type="match status" value="1"/>
</dbReference>
<keyword evidence="1 6" id="KW-0560">Oxidoreductase</keyword>
<evidence type="ECO:0000313" key="9">
    <source>
        <dbReference type="Proteomes" id="UP000198995"/>
    </source>
</evidence>
<dbReference type="PROSITE" id="PS51790">
    <property type="entry name" value="MSRB"/>
    <property type="match status" value="1"/>
</dbReference>
<comment type="similarity">
    <text evidence="6">Belongs to the MsrA Met sulfoxide reductase family.</text>
</comment>
<evidence type="ECO:0000256" key="6">
    <source>
        <dbReference type="HAMAP-Rule" id="MF_01401"/>
    </source>
</evidence>
<dbReference type="PANTHER" id="PTHR42799:SF2">
    <property type="entry name" value="MITOCHONDRIAL PEPTIDE METHIONINE SULFOXIDE REDUCTASE"/>
    <property type="match status" value="1"/>
</dbReference>
<gene>
    <name evidence="6" type="primary">msrA</name>
    <name evidence="8" type="ORF">SAMN04489866_10551</name>
</gene>
<dbReference type="InterPro" id="IPR050162">
    <property type="entry name" value="MsrA_MetSO_reductase"/>
</dbReference>
<dbReference type="InterPro" id="IPR036509">
    <property type="entry name" value="Met_Sox_Rdtase_MsrA_sf"/>
</dbReference>
<dbReference type="PANTHER" id="PTHR42799">
    <property type="entry name" value="MITOCHONDRIAL PEPTIDE METHIONINE SULFOXIDE REDUCTASE"/>
    <property type="match status" value="1"/>
</dbReference>
<keyword evidence="2" id="KW-0511">Multifunctional enzyme</keyword>
<comment type="catalytic activity">
    <reaction evidence="3 6">
        <text>L-methionyl-[protein] + [thioredoxin]-disulfide + H2O = L-methionyl-(S)-S-oxide-[protein] + [thioredoxin]-dithiol</text>
        <dbReference type="Rhea" id="RHEA:14217"/>
        <dbReference type="Rhea" id="RHEA-COMP:10698"/>
        <dbReference type="Rhea" id="RHEA-COMP:10700"/>
        <dbReference type="Rhea" id="RHEA-COMP:12313"/>
        <dbReference type="Rhea" id="RHEA-COMP:12315"/>
        <dbReference type="ChEBI" id="CHEBI:15377"/>
        <dbReference type="ChEBI" id="CHEBI:16044"/>
        <dbReference type="ChEBI" id="CHEBI:29950"/>
        <dbReference type="ChEBI" id="CHEBI:44120"/>
        <dbReference type="ChEBI" id="CHEBI:50058"/>
        <dbReference type="EC" id="1.8.4.11"/>
    </reaction>
</comment>
<keyword evidence="9" id="KW-1185">Reference proteome</keyword>
<dbReference type="GO" id="GO:0008113">
    <property type="term" value="F:peptide-methionine (S)-S-oxide reductase activity"/>
    <property type="evidence" value="ECO:0007669"/>
    <property type="project" value="UniProtKB-UniRule"/>
</dbReference>
<dbReference type="RefSeq" id="WP_091791726.1">
    <property type="nucleotide sequence ID" value="NZ_FNAF01000005.1"/>
</dbReference>
<accession>A0A1G6WJ14</accession>
<dbReference type="GO" id="GO:0033744">
    <property type="term" value="F:L-methionine:thioredoxin-disulfide S-oxidoreductase activity"/>
    <property type="evidence" value="ECO:0007669"/>
    <property type="project" value="RHEA"/>
</dbReference>
<evidence type="ECO:0000256" key="5">
    <source>
        <dbReference type="ARBA" id="ARBA00048782"/>
    </source>
</evidence>
<dbReference type="Proteomes" id="UP000198995">
    <property type="component" value="Unassembled WGS sequence"/>
</dbReference>
<dbReference type="InterPro" id="IPR002579">
    <property type="entry name" value="Met_Sox_Rdtase_MsrB_dom"/>
</dbReference>
<dbReference type="GO" id="GO:0005737">
    <property type="term" value="C:cytoplasm"/>
    <property type="evidence" value="ECO:0007669"/>
    <property type="project" value="TreeGrafter"/>
</dbReference>
<dbReference type="GO" id="GO:0033743">
    <property type="term" value="F:peptide-methionine (R)-S-oxide reductase activity"/>
    <property type="evidence" value="ECO:0007669"/>
    <property type="project" value="UniProtKB-EC"/>
</dbReference>
<evidence type="ECO:0000259" key="7">
    <source>
        <dbReference type="PROSITE" id="PS51790"/>
    </source>
</evidence>
<dbReference type="SUPFAM" id="SSF51316">
    <property type="entry name" value="Mss4-like"/>
    <property type="match status" value="1"/>
</dbReference>
<dbReference type="Gene3D" id="3.30.1060.10">
    <property type="entry name" value="Peptide methionine sulphoxide reductase MsrA"/>
    <property type="match status" value="1"/>
</dbReference>
<dbReference type="Pfam" id="PF01625">
    <property type="entry name" value="PMSR"/>
    <property type="match status" value="1"/>
</dbReference>
<sequence length="335" mass="37389">MPKPQETIYLAGGCFWGTEHYFQLMPGVSATEVGYAQSQVDQPTYEAVCSGRTGAVETVKVSYDPADLSLEQVLTGFFRIIDPTTENRQGADIGSQYRSGIYSRDQGLLDRAKAFVKAQQIRYERPLVVEVDPLKNFYPAEAYHQDYLTKNPHGYCHIPLERYRELENGAPEVIDRALDPRRYRKPSGTYLRNHLSPLAYRITQDNATEGPFSHPLYQGAEEPGIYVDVTTGEPLFSSLDQYDAGCGWPSFTKPIDPEVLTTHEDVSLGMVRTEVRSRVGDAHLGHVFPDGPREAGGLRYCINGYATRFIPATDLEKEGYGDLAALFPSTDSTLN</sequence>
<evidence type="ECO:0000256" key="4">
    <source>
        <dbReference type="ARBA" id="ARBA00048488"/>
    </source>
</evidence>
<comment type="catalytic activity">
    <reaction evidence="4">
        <text>L-methionyl-[protein] + [thioredoxin]-disulfide + H2O = L-methionyl-(R)-S-oxide-[protein] + [thioredoxin]-dithiol</text>
        <dbReference type="Rhea" id="RHEA:24164"/>
        <dbReference type="Rhea" id="RHEA-COMP:10698"/>
        <dbReference type="Rhea" id="RHEA-COMP:10700"/>
        <dbReference type="Rhea" id="RHEA-COMP:12313"/>
        <dbReference type="Rhea" id="RHEA-COMP:12314"/>
        <dbReference type="ChEBI" id="CHEBI:15377"/>
        <dbReference type="ChEBI" id="CHEBI:16044"/>
        <dbReference type="ChEBI" id="CHEBI:29950"/>
        <dbReference type="ChEBI" id="CHEBI:45764"/>
        <dbReference type="ChEBI" id="CHEBI:50058"/>
        <dbReference type="EC" id="1.8.4.12"/>
    </reaction>
</comment>
<dbReference type="OrthoDB" id="4174719at2"/>
<evidence type="ECO:0000313" key="8">
    <source>
        <dbReference type="EMBL" id="SDD65247.1"/>
    </source>
</evidence>
<reference evidence="8 9" key="1">
    <citation type="submission" date="2016-10" db="EMBL/GenBank/DDBJ databases">
        <authorList>
            <person name="de Groot N.N."/>
        </authorList>
    </citation>
    <scope>NUCLEOTIDE SEQUENCE [LARGE SCALE GENOMIC DNA]</scope>
    <source>
        <strain evidence="8 9">DSM 20475</strain>
    </source>
</reference>
<comment type="function">
    <text evidence="6">Has an important function as a repair enzyme for proteins that have been inactivated by oxidation. Catalyzes the reversible oxidation-reduction of methionine sulfoxide in proteins to methionine.</text>
</comment>
<dbReference type="InterPro" id="IPR011057">
    <property type="entry name" value="Mss4-like_sf"/>
</dbReference>
<organism evidence="8 9">
    <name type="scientific">Peptococcus niger</name>
    <dbReference type="NCBI Taxonomy" id="2741"/>
    <lineage>
        <taxon>Bacteria</taxon>
        <taxon>Bacillati</taxon>
        <taxon>Bacillota</taxon>
        <taxon>Clostridia</taxon>
        <taxon>Eubacteriales</taxon>
        <taxon>Peptococcaceae</taxon>
        <taxon>Peptococcus</taxon>
    </lineage>
</organism>
<evidence type="ECO:0000256" key="2">
    <source>
        <dbReference type="ARBA" id="ARBA00023268"/>
    </source>
</evidence>
<dbReference type="NCBIfam" id="TIGR00357">
    <property type="entry name" value="peptide-methionine (R)-S-oxide reductase MsrB"/>
    <property type="match status" value="1"/>
</dbReference>
<feature type="active site" evidence="6">
    <location>
        <position position="14"/>
    </location>
</feature>
<proteinExistence type="inferred from homology"/>
<dbReference type="Gene3D" id="2.170.150.20">
    <property type="entry name" value="Peptide methionine sulfoxide reductase"/>
    <property type="match status" value="1"/>
</dbReference>
<dbReference type="FunFam" id="2.170.150.20:FF:000003">
    <property type="entry name" value="Peptide methionine sulfoxide reductase MsrB"/>
    <property type="match status" value="1"/>
</dbReference>
<comment type="catalytic activity">
    <reaction evidence="5 6">
        <text>[thioredoxin]-disulfide + L-methionine + H2O = L-methionine (S)-S-oxide + [thioredoxin]-dithiol</text>
        <dbReference type="Rhea" id="RHEA:19993"/>
        <dbReference type="Rhea" id="RHEA-COMP:10698"/>
        <dbReference type="Rhea" id="RHEA-COMP:10700"/>
        <dbReference type="ChEBI" id="CHEBI:15377"/>
        <dbReference type="ChEBI" id="CHEBI:29950"/>
        <dbReference type="ChEBI" id="CHEBI:50058"/>
        <dbReference type="ChEBI" id="CHEBI:57844"/>
        <dbReference type="ChEBI" id="CHEBI:58772"/>
        <dbReference type="EC" id="1.8.4.11"/>
    </reaction>
</comment>
<evidence type="ECO:0000256" key="1">
    <source>
        <dbReference type="ARBA" id="ARBA00023002"/>
    </source>
</evidence>
<dbReference type="InterPro" id="IPR002569">
    <property type="entry name" value="Met_Sox_Rdtase_MsrA_dom"/>
</dbReference>